<reference evidence="10 11" key="1">
    <citation type="submission" date="2015-06" db="EMBL/GenBank/DDBJ databases">
        <title>Survival trade-offs in plant roots during colonization by closely related pathogenic and mutualistic fungi.</title>
        <authorList>
            <person name="Hacquard S."/>
            <person name="Kracher B."/>
            <person name="Hiruma K."/>
            <person name="Weinman A."/>
            <person name="Muench P."/>
            <person name="Garrido Oter R."/>
            <person name="Ver Loren van Themaat E."/>
            <person name="Dallerey J.-F."/>
            <person name="Damm U."/>
            <person name="Henrissat B."/>
            <person name="Lespinet O."/>
            <person name="Thon M."/>
            <person name="Kemen E."/>
            <person name="McHardy A.C."/>
            <person name="Schulze-Lefert P."/>
            <person name="O'Connell R.J."/>
        </authorList>
    </citation>
    <scope>NUCLEOTIDE SEQUENCE [LARGE SCALE GENOMIC DNA]</scope>
    <source>
        <strain evidence="10 11">0861</strain>
    </source>
</reference>
<evidence type="ECO:0000256" key="7">
    <source>
        <dbReference type="SAM" id="Phobius"/>
    </source>
</evidence>
<keyword evidence="4" id="KW-0067">ATP-binding</keyword>
<keyword evidence="6 7" id="KW-0472">Membrane</keyword>
<evidence type="ECO:0000259" key="9">
    <source>
        <dbReference type="PROSITE" id="PS50929"/>
    </source>
</evidence>
<dbReference type="InterPro" id="IPR039421">
    <property type="entry name" value="Type_1_exporter"/>
</dbReference>
<gene>
    <name evidence="10" type="ORF">CT0861_05617</name>
</gene>
<keyword evidence="2 7" id="KW-0812">Transmembrane</keyword>
<feature type="transmembrane region" description="Helical" evidence="7">
    <location>
        <begin position="33"/>
        <end position="52"/>
    </location>
</feature>
<dbReference type="InterPro" id="IPR027417">
    <property type="entry name" value="P-loop_NTPase"/>
</dbReference>
<dbReference type="PROSITE" id="PS50893">
    <property type="entry name" value="ABC_TRANSPORTER_2"/>
    <property type="match status" value="1"/>
</dbReference>
<dbReference type="InterPro" id="IPR003439">
    <property type="entry name" value="ABC_transporter-like_ATP-bd"/>
</dbReference>
<dbReference type="PANTHER" id="PTHR24221:SF288">
    <property type="entry name" value="P-LOOP CONTAINING NUCLEOSIDE TRIPHOSPHATE HYDROLASE PROTEIN"/>
    <property type="match status" value="1"/>
</dbReference>
<evidence type="ECO:0000259" key="8">
    <source>
        <dbReference type="PROSITE" id="PS50893"/>
    </source>
</evidence>
<evidence type="ECO:0000256" key="1">
    <source>
        <dbReference type="ARBA" id="ARBA00004141"/>
    </source>
</evidence>
<dbReference type="InterPro" id="IPR003593">
    <property type="entry name" value="AAA+_ATPase"/>
</dbReference>
<dbReference type="PROSITE" id="PS50929">
    <property type="entry name" value="ABC_TM1F"/>
    <property type="match status" value="2"/>
</dbReference>
<comment type="subcellular location">
    <subcellularLocation>
        <location evidence="1">Membrane</location>
        <topology evidence="1">Multi-pass membrane protein</topology>
    </subcellularLocation>
</comment>
<evidence type="ECO:0000256" key="6">
    <source>
        <dbReference type="ARBA" id="ARBA00023136"/>
    </source>
</evidence>
<dbReference type="AlphaFoldDB" id="A0A166V814"/>
<dbReference type="InterPro" id="IPR036640">
    <property type="entry name" value="ABC1_TM_sf"/>
</dbReference>
<comment type="caution">
    <text evidence="10">The sequence shown here is derived from an EMBL/GenBank/DDBJ whole genome shotgun (WGS) entry which is preliminary data.</text>
</comment>
<proteinExistence type="predicted"/>
<evidence type="ECO:0000256" key="2">
    <source>
        <dbReference type="ARBA" id="ARBA00022692"/>
    </source>
</evidence>
<evidence type="ECO:0000256" key="5">
    <source>
        <dbReference type="ARBA" id="ARBA00022989"/>
    </source>
</evidence>
<evidence type="ECO:0000313" key="11">
    <source>
        <dbReference type="Proteomes" id="UP000076552"/>
    </source>
</evidence>
<evidence type="ECO:0000313" key="10">
    <source>
        <dbReference type="EMBL" id="KZL74279.1"/>
    </source>
</evidence>
<keyword evidence="11" id="KW-1185">Reference proteome</keyword>
<feature type="transmembrane region" description="Helical" evidence="7">
    <location>
        <begin position="256"/>
        <end position="274"/>
    </location>
</feature>
<feature type="transmembrane region" description="Helical" evidence="7">
    <location>
        <begin position="215"/>
        <end position="244"/>
    </location>
</feature>
<organism evidence="10 11">
    <name type="scientific">Colletotrichum tofieldiae</name>
    <dbReference type="NCBI Taxonomy" id="708197"/>
    <lineage>
        <taxon>Eukaryota</taxon>
        <taxon>Fungi</taxon>
        <taxon>Dikarya</taxon>
        <taxon>Ascomycota</taxon>
        <taxon>Pezizomycotina</taxon>
        <taxon>Sordariomycetes</taxon>
        <taxon>Hypocreomycetidae</taxon>
        <taxon>Glomerellales</taxon>
        <taxon>Glomerellaceae</taxon>
        <taxon>Colletotrichum</taxon>
        <taxon>Colletotrichum spaethianum species complex</taxon>
    </lineage>
</organism>
<accession>A0A166V814</accession>
<dbReference type="STRING" id="708197.A0A166V814"/>
<dbReference type="Pfam" id="PF00664">
    <property type="entry name" value="ABC_membrane"/>
    <property type="match status" value="2"/>
</dbReference>
<keyword evidence="5 7" id="KW-1133">Transmembrane helix</keyword>
<dbReference type="EMBL" id="LFIV01000034">
    <property type="protein sequence ID" value="KZL74279.1"/>
    <property type="molecule type" value="Genomic_DNA"/>
</dbReference>
<dbReference type="SUPFAM" id="SSF90123">
    <property type="entry name" value="ABC transporter transmembrane region"/>
    <property type="match status" value="2"/>
</dbReference>
<dbReference type="GO" id="GO:0140359">
    <property type="term" value="F:ABC-type transporter activity"/>
    <property type="evidence" value="ECO:0007669"/>
    <property type="project" value="InterPro"/>
</dbReference>
<dbReference type="SUPFAM" id="SSF52540">
    <property type="entry name" value="P-loop containing nucleoside triphosphate hydrolases"/>
    <property type="match status" value="1"/>
</dbReference>
<keyword evidence="3" id="KW-0547">Nucleotide-binding</keyword>
<protein>
    <submittedName>
        <fullName evidence="10">Multidrug resistance protein (ABC transporter)</fullName>
    </submittedName>
</protein>
<dbReference type="Pfam" id="PF00005">
    <property type="entry name" value="ABC_tran"/>
    <property type="match status" value="1"/>
</dbReference>
<dbReference type="GO" id="GO:0016020">
    <property type="term" value="C:membrane"/>
    <property type="evidence" value="ECO:0007669"/>
    <property type="project" value="UniProtKB-SubCell"/>
</dbReference>
<dbReference type="Gene3D" id="1.20.1560.10">
    <property type="entry name" value="ABC transporter type 1, transmembrane domain"/>
    <property type="match status" value="2"/>
</dbReference>
<feature type="domain" description="ABC transporter" evidence="8">
    <location>
        <begin position="536"/>
        <end position="790"/>
    </location>
</feature>
<sequence length="792" mass="87169">MSHIHPRMRVSPTDTTLPPPRQIRELQTETSQVLGFLFTEAVTAIAFFALSLSFSWKLAFAYIAIVSFAVIALTLTSRELQPVIAQQKQHLADASKQVHACVIAIHLVKVYNDRHQKWIVLSRWISGGQAPQKMMQGPLVEGPRGKSASVFGSSFCVGEVQVKYVNELRISLATDSDGVEAVAILLPTGETRLILGSSGSEKSTLGGLLVNLIRLIMGLMFCFTAADCTLVFSFCFAQLLATFWAAGDQFSAGQEWVISLAMITVLSGVSVFLGRCFMEHVGKAWANNVRLEGMKGILRQPRSWFDEPDNSASHISERLDRHAEGMENLVSRFVPITAMVVVMVTISMTWALFISWKLKLVALSSFPVIITASTALPVGSTKWEEVCNQGTAETVSFMHETLINMRAVRAFTLEKYFSGRHAQLVESTCRLRLQRGLYLSPLSGLSKSINFFVAAFVGWYGMYLTAQELEMSDNSLQQVANLLYFCVGQAAAFMGMMPLVSASQAVATQVLFLATISEPRSLPKDSFQRLTSLFPITMRDVVFAHPSQPTRQILRGVNLNIDNGKCVAIVKPSRCGKSTDIPLLMKLYGPRHLDSTCGTKSGQLTYGDTTPDQIDREQFYSHICFVPQTTYHFPATVADNMAYRLAEASPLRHSSNARRAAREAGTHNLIVSLPQDHDTLAGNGGQSLSGGQSQRDCIARALAQRPRLMIIDGPTCAIDTLSAEKIRQTITNIMISAEDRGISIVVATHSTEMIRSARHIIVMEAGRVVGESTFHELQIYIKAFSTLANHDL</sequence>
<dbReference type="InterPro" id="IPR011527">
    <property type="entry name" value="ABC1_TM_dom"/>
</dbReference>
<feature type="transmembrane region" description="Helical" evidence="7">
    <location>
        <begin position="58"/>
        <end position="76"/>
    </location>
</feature>
<dbReference type="GO" id="GO:0016887">
    <property type="term" value="F:ATP hydrolysis activity"/>
    <property type="evidence" value="ECO:0007669"/>
    <property type="project" value="InterPro"/>
</dbReference>
<dbReference type="Proteomes" id="UP000076552">
    <property type="component" value="Unassembled WGS sequence"/>
</dbReference>
<dbReference type="GO" id="GO:0005524">
    <property type="term" value="F:ATP binding"/>
    <property type="evidence" value="ECO:0007669"/>
    <property type="project" value="UniProtKB-KW"/>
</dbReference>
<feature type="domain" description="ABC transmembrane type-1" evidence="9">
    <location>
        <begin position="228"/>
        <end position="467"/>
    </location>
</feature>
<dbReference type="Gene3D" id="3.40.50.300">
    <property type="entry name" value="P-loop containing nucleotide triphosphate hydrolases"/>
    <property type="match status" value="1"/>
</dbReference>
<feature type="transmembrane region" description="Helical" evidence="7">
    <location>
        <begin position="333"/>
        <end position="354"/>
    </location>
</feature>
<name>A0A166V814_9PEZI</name>
<dbReference type="CDD" id="cd18578">
    <property type="entry name" value="ABC_6TM_Pgp_ABCB1_D2_like"/>
    <property type="match status" value="1"/>
</dbReference>
<evidence type="ECO:0000256" key="4">
    <source>
        <dbReference type="ARBA" id="ARBA00022840"/>
    </source>
</evidence>
<dbReference type="PANTHER" id="PTHR24221">
    <property type="entry name" value="ATP-BINDING CASSETTE SUB-FAMILY B"/>
    <property type="match status" value="1"/>
</dbReference>
<dbReference type="SMART" id="SM00382">
    <property type="entry name" value="AAA"/>
    <property type="match status" value="1"/>
</dbReference>
<feature type="domain" description="ABC transmembrane type-1" evidence="9">
    <location>
        <begin position="23"/>
        <end position="112"/>
    </location>
</feature>
<evidence type="ECO:0000256" key="3">
    <source>
        <dbReference type="ARBA" id="ARBA00022741"/>
    </source>
</evidence>